<dbReference type="SUPFAM" id="SSF53850">
    <property type="entry name" value="Periplasmic binding protein-like II"/>
    <property type="match status" value="1"/>
</dbReference>
<dbReference type="InterPro" id="IPR050950">
    <property type="entry name" value="HTH-type_LysR_regulators"/>
</dbReference>
<dbReference type="CDD" id="cd08421">
    <property type="entry name" value="PBP2_LTTR_like_1"/>
    <property type="match status" value="1"/>
</dbReference>
<dbReference type="Proteomes" id="UP001367030">
    <property type="component" value="Unassembled WGS sequence"/>
</dbReference>
<keyword evidence="3" id="KW-0238">DNA-binding</keyword>
<dbReference type="InterPro" id="IPR005119">
    <property type="entry name" value="LysR_subst-bd"/>
</dbReference>
<evidence type="ECO:0000313" key="7">
    <source>
        <dbReference type="Proteomes" id="UP001367030"/>
    </source>
</evidence>
<proteinExistence type="inferred from homology"/>
<dbReference type="PROSITE" id="PS50931">
    <property type="entry name" value="HTH_LYSR"/>
    <property type="match status" value="1"/>
</dbReference>
<accession>A0ABU8X6D2</accession>
<dbReference type="Pfam" id="PF00126">
    <property type="entry name" value="HTH_1"/>
    <property type="match status" value="1"/>
</dbReference>
<sequence>MRFDLTDLRLFLNVVEAGSITAGAERTHMTLASASQRVRGMEDTLGTPLLSRHAQGVAPTEAGRTLLHHARVVLQQMAQLHGELGEYGQGLKGHVRVQCNTSAMTEHLPAPLSRFLAEHPRVSVDLEERPSPEIVDALRGGLCDIGIVSDAVDVEGLAHAAFRRDDLVLVVPRGHALARRRRALLADVADGDFIGLSAASPLQQHIAQHARRIGRRLNYRVRVGSFEAICGMVEQGIGVGIVPLTAAERCAATMKIRPIRLTDDWAARKLLACVRQVDELSPNARRLLQHLLPQDPGL</sequence>
<dbReference type="PANTHER" id="PTHR30419:SF2">
    <property type="entry name" value="LYSR FAMILY TRANSCRIPTIONAL REGULATOR"/>
    <property type="match status" value="1"/>
</dbReference>
<evidence type="ECO:0000256" key="2">
    <source>
        <dbReference type="ARBA" id="ARBA00023015"/>
    </source>
</evidence>
<comment type="caution">
    <text evidence="6">The sequence shown here is derived from an EMBL/GenBank/DDBJ whole genome shotgun (WGS) entry which is preliminary data.</text>
</comment>
<comment type="similarity">
    <text evidence="1">Belongs to the LysR transcriptional regulatory family.</text>
</comment>
<keyword evidence="7" id="KW-1185">Reference proteome</keyword>
<dbReference type="EMBL" id="JBBKZS010000004">
    <property type="protein sequence ID" value="MEJ8855386.1"/>
    <property type="molecule type" value="Genomic_DNA"/>
</dbReference>
<protein>
    <submittedName>
        <fullName evidence="6">LysR substrate-binding domain-containing protein</fullName>
    </submittedName>
</protein>
<evidence type="ECO:0000256" key="4">
    <source>
        <dbReference type="ARBA" id="ARBA00023163"/>
    </source>
</evidence>
<evidence type="ECO:0000259" key="5">
    <source>
        <dbReference type="PROSITE" id="PS50931"/>
    </source>
</evidence>
<evidence type="ECO:0000256" key="3">
    <source>
        <dbReference type="ARBA" id="ARBA00023125"/>
    </source>
</evidence>
<dbReference type="Gene3D" id="1.10.10.10">
    <property type="entry name" value="Winged helix-like DNA-binding domain superfamily/Winged helix DNA-binding domain"/>
    <property type="match status" value="1"/>
</dbReference>
<evidence type="ECO:0000256" key="1">
    <source>
        <dbReference type="ARBA" id="ARBA00009437"/>
    </source>
</evidence>
<keyword evidence="2" id="KW-0805">Transcription regulation</keyword>
<organism evidence="6 7">
    <name type="scientific">Variovorax robiniae</name>
    <dbReference type="NCBI Taxonomy" id="1836199"/>
    <lineage>
        <taxon>Bacteria</taxon>
        <taxon>Pseudomonadati</taxon>
        <taxon>Pseudomonadota</taxon>
        <taxon>Betaproteobacteria</taxon>
        <taxon>Burkholderiales</taxon>
        <taxon>Comamonadaceae</taxon>
        <taxon>Variovorax</taxon>
    </lineage>
</organism>
<gene>
    <name evidence="6" type="ORF">WKW79_12440</name>
</gene>
<dbReference type="Pfam" id="PF03466">
    <property type="entry name" value="LysR_substrate"/>
    <property type="match status" value="1"/>
</dbReference>
<dbReference type="PANTHER" id="PTHR30419">
    <property type="entry name" value="HTH-TYPE TRANSCRIPTIONAL REGULATOR YBHD"/>
    <property type="match status" value="1"/>
</dbReference>
<feature type="domain" description="HTH lysR-type" evidence="5">
    <location>
        <begin position="3"/>
        <end position="60"/>
    </location>
</feature>
<keyword evidence="4" id="KW-0804">Transcription</keyword>
<dbReference type="InterPro" id="IPR036390">
    <property type="entry name" value="WH_DNA-bd_sf"/>
</dbReference>
<dbReference type="RefSeq" id="WP_340335462.1">
    <property type="nucleotide sequence ID" value="NZ_JBBKZS010000004.1"/>
</dbReference>
<dbReference type="Gene3D" id="3.40.190.290">
    <property type="match status" value="1"/>
</dbReference>
<reference evidence="6 7" key="1">
    <citation type="submission" date="2024-03" db="EMBL/GenBank/DDBJ databases">
        <title>Novel species of the genus Variovorax.</title>
        <authorList>
            <person name="Liu Q."/>
            <person name="Xin Y.-H."/>
        </authorList>
    </citation>
    <scope>NUCLEOTIDE SEQUENCE [LARGE SCALE GENOMIC DNA]</scope>
    <source>
        <strain evidence="6 7">KACC 18901</strain>
    </source>
</reference>
<dbReference type="InterPro" id="IPR036388">
    <property type="entry name" value="WH-like_DNA-bd_sf"/>
</dbReference>
<evidence type="ECO:0000313" key="6">
    <source>
        <dbReference type="EMBL" id="MEJ8855386.1"/>
    </source>
</evidence>
<name>A0ABU8X6D2_9BURK</name>
<dbReference type="SUPFAM" id="SSF46785">
    <property type="entry name" value="Winged helix' DNA-binding domain"/>
    <property type="match status" value="1"/>
</dbReference>
<dbReference type="InterPro" id="IPR000847">
    <property type="entry name" value="LysR_HTH_N"/>
</dbReference>